<evidence type="ECO:0000313" key="2">
    <source>
        <dbReference type="EMBL" id="CAK0809246.1"/>
    </source>
</evidence>
<keyword evidence="3" id="KW-1185">Reference proteome</keyword>
<feature type="region of interest" description="Disordered" evidence="1">
    <location>
        <begin position="12"/>
        <end position="64"/>
    </location>
</feature>
<accession>A0ABN9QZL8</accession>
<proteinExistence type="predicted"/>
<protein>
    <submittedName>
        <fullName evidence="2">Uncharacterized protein</fullName>
    </submittedName>
</protein>
<dbReference type="Proteomes" id="UP001189429">
    <property type="component" value="Unassembled WGS sequence"/>
</dbReference>
<dbReference type="EMBL" id="CAUYUJ010004353">
    <property type="protein sequence ID" value="CAK0809246.1"/>
    <property type="molecule type" value="Genomic_DNA"/>
</dbReference>
<organism evidence="2 3">
    <name type="scientific">Prorocentrum cordatum</name>
    <dbReference type="NCBI Taxonomy" id="2364126"/>
    <lineage>
        <taxon>Eukaryota</taxon>
        <taxon>Sar</taxon>
        <taxon>Alveolata</taxon>
        <taxon>Dinophyceae</taxon>
        <taxon>Prorocentrales</taxon>
        <taxon>Prorocentraceae</taxon>
        <taxon>Prorocentrum</taxon>
    </lineage>
</organism>
<feature type="region of interest" description="Disordered" evidence="1">
    <location>
        <begin position="135"/>
        <end position="167"/>
    </location>
</feature>
<sequence length="235" mass="25025">GLRCAVTVRRRAGGVGGGKNERGAAPAPTSRGTRGGMGDADNGMGRARGRRDGDKGPRVGTTCSDNEAPAACSAVCTGRCALRMLLCRSRAKAQLHARSRACKDGALIQLKTHDGHLLLLEYSASENVWLDRNHGGAAADDDDGEGGGDAVGGAGGVERQRPVKTRCRSARRGMLERPRSLRTQCCSALRRLLHRSRPVDMRGWTRNAVGWLLERASSVHMFPPTARQKGCSSDN</sequence>
<gene>
    <name evidence="2" type="ORF">PCOR1329_LOCUS14551</name>
</gene>
<name>A0ABN9QZL8_9DINO</name>
<evidence type="ECO:0000256" key="1">
    <source>
        <dbReference type="SAM" id="MobiDB-lite"/>
    </source>
</evidence>
<evidence type="ECO:0000313" key="3">
    <source>
        <dbReference type="Proteomes" id="UP001189429"/>
    </source>
</evidence>
<reference evidence="2" key="1">
    <citation type="submission" date="2023-10" db="EMBL/GenBank/DDBJ databases">
        <authorList>
            <person name="Chen Y."/>
            <person name="Shah S."/>
            <person name="Dougan E. K."/>
            <person name="Thang M."/>
            <person name="Chan C."/>
        </authorList>
    </citation>
    <scope>NUCLEOTIDE SEQUENCE [LARGE SCALE GENOMIC DNA]</scope>
</reference>
<feature type="compositionally biased region" description="Gly residues" evidence="1">
    <location>
        <begin position="147"/>
        <end position="156"/>
    </location>
</feature>
<feature type="non-terminal residue" evidence="2">
    <location>
        <position position="1"/>
    </location>
</feature>
<comment type="caution">
    <text evidence="2">The sequence shown here is derived from an EMBL/GenBank/DDBJ whole genome shotgun (WGS) entry which is preliminary data.</text>
</comment>